<dbReference type="PANTHER" id="PTHR11804:SF28">
    <property type="entry name" value="OLIGOENDOPEPTIDASE F"/>
    <property type="match status" value="1"/>
</dbReference>
<dbReference type="CDD" id="cd09606">
    <property type="entry name" value="M3B_PepF"/>
    <property type="match status" value="1"/>
</dbReference>
<keyword evidence="3 6" id="KW-0378">Hydrolase</keyword>
<comment type="cofactor">
    <cofactor evidence="6">
        <name>Zn(2+)</name>
        <dbReference type="ChEBI" id="CHEBI:29105"/>
    </cofactor>
    <text evidence="6">Binds 1 zinc ion.</text>
</comment>
<dbReference type="GO" id="GO:0004222">
    <property type="term" value="F:metalloendopeptidase activity"/>
    <property type="evidence" value="ECO:0007669"/>
    <property type="project" value="InterPro"/>
</dbReference>
<evidence type="ECO:0000313" key="9">
    <source>
        <dbReference type="Proteomes" id="UP000186308"/>
    </source>
</evidence>
<dbReference type="Pfam" id="PF01432">
    <property type="entry name" value="Peptidase_M3"/>
    <property type="match status" value="1"/>
</dbReference>
<name>A0A8G2CIR6_ACIRU</name>
<dbReference type="GO" id="GO:0006508">
    <property type="term" value="P:proteolysis"/>
    <property type="evidence" value="ECO:0007669"/>
    <property type="project" value="UniProtKB-KW"/>
</dbReference>
<proteinExistence type="inferred from homology"/>
<comment type="similarity">
    <text evidence="6">Belongs to the peptidase M3 family.</text>
</comment>
<dbReference type="InterPro" id="IPR001567">
    <property type="entry name" value="Pept_M3A_M3B_dom"/>
</dbReference>
<sequence>MDNEPNIRFADITAPTPDRASLARDYAAINALFDDGEIAEAAARFDRLRREIGTWGALVELRFQQNTDDAGAKAALDYRDELLPAAQNHETAFKQRMLDHDDRTAVVHAVGAHAVALWDLDIGIFRPEIEADLEQEAKLAARYTELTASVQIEIDGKTVNYEGMAPFREHIDRALRHEAEQKIDAFFGQNADELDQIYDDLVKLRHGMARKLGYENFIPLAYKRMRRLDYGPDEVARYRDAIATHVTPLVGQIMEQRRAAFGWDKVFAWDERIVDPLGNPTPLGGHDELVAAGQAMYDRMDPEIARFYEAMNQGGFLDLKNRPAKGNGGFCTSFDTVGMPFIFANFVGTSGDIDVLTHEMGHAFQYFSSRALPSVDYVWPGSETAEIHSMSFELLTYPHAGLLVGEAAAERYRRMHLVSVLQTLPRIACLDHFQHEIYAKPAMTPAERRATWRRLEHHYMPWRDYGDLAHGADGGWWQQVLHLYLIPFYMIDYALAQCCALQFWTRSRKNYAVALADYIALCRRGGSAPFLELVASAGLISPFAPGALETSVAEVAKALRSD</sequence>
<organism evidence="8 9">
    <name type="scientific">Acidiphilium rubrum</name>
    <dbReference type="NCBI Taxonomy" id="526"/>
    <lineage>
        <taxon>Bacteria</taxon>
        <taxon>Pseudomonadati</taxon>
        <taxon>Pseudomonadota</taxon>
        <taxon>Alphaproteobacteria</taxon>
        <taxon>Acetobacterales</taxon>
        <taxon>Acidocellaceae</taxon>
        <taxon>Acidiphilium</taxon>
    </lineage>
</organism>
<protein>
    <submittedName>
        <fullName evidence="8">Oligoendopeptidase, M3 family</fullName>
    </submittedName>
</protein>
<dbReference type="InterPro" id="IPR045090">
    <property type="entry name" value="Pept_M3A_M3B"/>
</dbReference>
<dbReference type="NCBIfam" id="TIGR02289">
    <property type="entry name" value="M3_not_pepF"/>
    <property type="match status" value="1"/>
</dbReference>
<keyword evidence="2 6" id="KW-0479">Metal-binding</keyword>
<reference evidence="8 9" key="1">
    <citation type="submission" date="2017-01" db="EMBL/GenBank/DDBJ databases">
        <authorList>
            <person name="Varghese N."/>
            <person name="Submissions S."/>
        </authorList>
    </citation>
    <scope>NUCLEOTIDE SEQUENCE [LARGE SCALE GENOMIC DNA]</scope>
    <source>
        <strain evidence="8 9">ATCC 35905</strain>
    </source>
</reference>
<keyword evidence="9" id="KW-1185">Reference proteome</keyword>
<keyword evidence="1 6" id="KW-0645">Protease</keyword>
<evidence type="ECO:0000256" key="1">
    <source>
        <dbReference type="ARBA" id="ARBA00022670"/>
    </source>
</evidence>
<dbReference type="PANTHER" id="PTHR11804">
    <property type="entry name" value="PROTEASE M3 THIMET OLIGOPEPTIDASE-RELATED"/>
    <property type="match status" value="1"/>
</dbReference>
<evidence type="ECO:0000256" key="6">
    <source>
        <dbReference type="RuleBase" id="RU003435"/>
    </source>
</evidence>
<evidence type="ECO:0000256" key="4">
    <source>
        <dbReference type="ARBA" id="ARBA00022833"/>
    </source>
</evidence>
<dbReference type="EMBL" id="FTNE01000003">
    <property type="protein sequence ID" value="SIQ32772.1"/>
    <property type="molecule type" value="Genomic_DNA"/>
</dbReference>
<accession>A0A8G2CIR6</accession>
<evidence type="ECO:0000256" key="3">
    <source>
        <dbReference type="ARBA" id="ARBA00022801"/>
    </source>
</evidence>
<evidence type="ECO:0000256" key="5">
    <source>
        <dbReference type="ARBA" id="ARBA00023049"/>
    </source>
</evidence>
<gene>
    <name evidence="8" type="ORF">SAMN05421828_103206</name>
</gene>
<dbReference type="GO" id="GO:0006518">
    <property type="term" value="P:peptide metabolic process"/>
    <property type="evidence" value="ECO:0007669"/>
    <property type="project" value="TreeGrafter"/>
</dbReference>
<comment type="caution">
    <text evidence="8">The sequence shown here is derived from an EMBL/GenBank/DDBJ whole genome shotgun (WGS) entry which is preliminary data.</text>
</comment>
<feature type="domain" description="Peptidase M3A/M3B catalytic" evidence="7">
    <location>
        <begin position="312"/>
        <end position="544"/>
    </location>
</feature>
<keyword evidence="5 6" id="KW-0482">Metalloprotease</keyword>
<dbReference type="AlphaFoldDB" id="A0A8G2CIR6"/>
<evidence type="ECO:0000313" key="8">
    <source>
        <dbReference type="EMBL" id="SIQ32772.1"/>
    </source>
</evidence>
<dbReference type="Proteomes" id="UP000186308">
    <property type="component" value="Unassembled WGS sequence"/>
</dbReference>
<dbReference type="GO" id="GO:0046872">
    <property type="term" value="F:metal ion binding"/>
    <property type="evidence" value="ECO:0007669"/>
    <property type="project" value="UniProtKB-UniRule"/>
</dbReference>
<keyword evidence="4 6" id="KW-0862">Zinc</keyword>
<evidence type="ECO:0000256" key="2">
    <source>
        <dbReference type="ARBA" id="ARBA00022723"/>
    </source>
</evidence>
<dbReference type="Gene3D" id="1.10.1370.30">
    <property type="match status" value="1"/>
</dbReference>
<dbReference type="RefSeq" id="WP_029312804.1">
    <property type="nucleotide sequence ID" value="NZ_FTNE01000003.1"/>
</dbReference>
<dbReference type="SUPFAM" id="SSF55486">
    <property type="entry name" value="Metalloproteases ('zincins'), catalytic domain"/>
    <property type="match status" value="1"/>
</dbReference>
<evidence type="ECO:0000259" key="7">
    <source>
        <dbReference type="Pfam" id="PF01432"/>
    </source>
</evidence>
<dbReference type="InterPro" id="IPR011976">
    <property type="entry name" value="Pept_M3B_oligopep-rel"/>
</dbReference>